<dbReference type="Proteomes" id="UP001157418">
    <property type="component" value="Unassembled WGS sequence"/>
</dbReference>
<comment type="caution">
    <text evidence="2">The sequence shown here is derived from an EMBL/GenBank/DDBJ whole genome shotgun (WGS) entry which is preliminary data.</text>
</comment>
<evidence type="ECO:0000313" key="2">
    <source>
        <dbReference type="EMBL" id="CAH1453890.1"/>
    </source>
</evidence>
<evidence type="ECO:0000313" key="3">
    <source>
        <dbReference type="Proteomes" id="UP001157418"/>
    </source>
</evidence>
<feature type="region of interest" description="Disordered" evidence="1">
    <location>
        <begin position="26"/>
        <end position="87"/>
    </location>
</feature>
<organism evidence="2 3">
    <name type="scientific">Lactuca virosa</name>
    <dbReference type="NCBI Taxonomy" id="75947"/>
    <lineage>
        <taxon>Eukaryota</taxon>
        <taxon>Viridiplantae</taxon>
        <taxon>Streptophyta</taxon>
        <taxon>Embryophyta</taxon>
        <taxon>Tracheophyta</taxon>
        <taxon>Spermatophyta</taxon>
        <taxon>Magnoliopsida</taxon>
        <taxon>eudicotyledons</taxon>
        <taxon>Gunneridae</taxon>
        <taxon>Pentapetalae</taxon>
        <taxon>asterids</taxon>
        <taxon>campanulids</taxon>
        <taxon>Asterales</taxon>
        <taxon>Asteraceae</taxon>
        <taxon>Cichorioideae</taxon>
        <taxon>Cichorieae</taxon>
        <taxon>Lactucinae</taxon>
        <taxon>Lactuca</taxon>
    </lineage>
</organism>
<dbReference type="AlphaFoldDB" id="A0AAU9PU15"/>
<feature type="compositionally biased region" description="Low complexity" evidence="1">
    <location>
        <begin position="67"/>
        <end position="87"/>
    </location>
</feature>
<proteinExistence type="predicted"/>
<sequence length="87" mass="9445">MISNMDTTGKGRRTCGCHDHRNSLPPLFSFPSIKQPKHPPITSCATHLHSQQRKGKTAERSTRATISPSPSMLQPSSSLSPPSTHSP</sequence>
<protein>
    <submittedName>
        <fullName evidence="2">Uncharacterized protein</fullName>
    </submittedName>
</protein>
<name>A0AAU9PU15_9ASTR</name>
<accession>A0AAU9PU15</accession>
<keyword evidence="3" id="KW-1185">Reference proteome</keyword>
<gene>
    <name evidence="2" type="ORF">LVIROSA_LOCUS39099</name>
</gene>
<reference evidence="2 3" key="1">
    <citation type="submission" date="2022-01" db="EMBL/GenBank/DDBJ databases">
        <authorList>
            <person name="Xiong W."/>
            <person name="Schranz E."/>
        </authorList>
    </citation>
    <scope>NUCLEOTIDE SEQUENCE [LARGE SCALE GENOMIC DNA]</scope>
</reference>
<evidence type="ECO:0000256" key="1">
    <source>
        <dbReference type="SAM" id="MobiDB-lite"/>
    </source>
</evidence>
<feature type="region of interest" description="Disordered" evidence="1">
    <location>
        <begin position="1"/>
        <end position="20"/>
    </location>
</feature>
<dbReference type="EMBL" id="CAKMRJ010005745">
    <property type="protein sequence ID" value="CAH1453890.1"/>
    <property type="molecule type" value="Genomic_DNA"/>
</dbReference>